<evidence type="ECO:0000256" key="12">
    <source>
        <dbReference type="SAM" id="MobiDB-lite"/>
    </source>
</evidence>
<feature type="region of interest" description="Disordered" evidence="12">
    <location>
        <begin position="149"/>
        <end position="172"/>
    </location>
</feature>
<evidence type="ECO:0000256" key="2">
    <source>
        <dbReference type="ARBA" id="ARBA00022448"/>
    </source>
</evidence>
<dbReference type="InterPro" id="IPR010916">
    <property type="entry name" value="TonB_box_CS"/>
</dbReference>
<accession>U4T9L5</accession>
<evidence type="ECO:0000256" key="4">
    <source>
        <dbReference type="ARBA" id="ARBA00022692"/>
    </source>
</evidence>
<evidence type="ECO:0000259" key="14">
    <source>
        <dbReference type="Pfam" id="PF07715"/>
    </source>
</evidence>
<dbReference type="InterPro" id="IPR037066">
    <property type="entry name" value="Plug_dom_sf"/>
</dbReference>
<dbReference type="NCBIfam" id="NF010051">
    <property type="entry name" value="PRK13528.1"/>
    <property type="match status" value="1"/>
</dbReference>
<name>U4T9L5_9GAMM</name>
<evidence type="ECO:0000256" key="9">
    <source>
        <dbReference type="PROSITE-ProRule" id="PRU01360"/>
    </source>
</evidence>
<evidence type="ECO:0000256" key="5">
    <source>
        <dbReference type="ARBA" id="ARBA00022729"/>
    </source>
</evidence>
<sequence>MFLQRVYVMLCGTSSIGKVESYRYNQILSGLLFMPMLSTSSASKKYFYSQKPPHFATRQALLSLAIASVFSTTALAAESNELTVQQTAAQEAAEQQDMPSTELDTIVVLAARDELVQAPGLSIINEEAIEKASLSNDISEIVRKMPGVNLSGSSTSGQRGNQRQIDLRGMGPNNTLILIDGRPVTSRNAVRPGRGSEQDTRGDSQWVPPSAIERIEVLRGPAAARYGSGSMGGVVNIITKAPTKKEFSVTGHYELPESDLEGENWRTNINMAGPLTDKLSFRTTLGYHDSEGDDPYINVEDAQVIDDRGEPVASVAAGREGVENIDARQLFEYAMDAMNTVGFEVNYSNQSNRWAGDSQFQTINDDLVNALAGQETNKMERYGAAFTHRGEYDNSSSNSYLEYTRTINERLNEGNVGRYEGEISQPEGEAEYNWTEATYDTLNAKSEWDIYFDRHTLTAGAEFRGERLDNPLVSTVEFDEGFDFGDTEADPAKRDPVTDAYLIGAYLEDNYQITPDWYVTPGVRLDYHDQAGSNWSPSLNTTWNFSPNWSVKAGASRAFKAPSLYQLDPNYIYYTRSNGCPSSVPTDQRGCYVLGNSDLEHETSWNKELTFTYKDDTGLNAGLTYYHNDYDNRIGAGVERVGVVGVIADGIAAERSVFQWENQGDAIIEGIEGFVKVPVTDTVSWSTNLTGNIRSERKDTGEPLSLIPKFTMNSNVSWDITPRWNTDFGVSYYGTIEAPEVAVTTGDALTTPKLDRDPYALANVSTRYNLTDDITIGAGVKNLFDKQIKREGTTTNAGARTFNEPGRYYIFDVSVNF</sequence>
<evidence type="ECO:0000256" key="1">
    <source>
        <dbReference type="ARBA" id="ARBA00004571"/>
    </source>
</evidence>
<dbReference type="Pfam" id="PF07715">
    <property type="entry name" value="Plug"/>
    <property type="match status" value="1"/>
</dbReference>
<proteinExistence type="inferred from homology"/>
<keyword evidence="5" id="KW-0732">Signal</keyword>
<dbReference type="PANTHER" id="PTHR30069:SF8">
    <property type="entry name" value="TONB-DEPENDENT SIDEROPHORE RECEPTOR PROTEIN"/>
    <property type="match status" value="1"/>
</dbReference>
<dbReference type="AlphaFoldDB" id="U4T9L5"/>
<reference evidence="15 16" key="1">
    <citation type="journal article" date="2013" name="Genome Announc.">
        <title>Draft Genome Sequence of Psychrobacter aquaticus Strain CMS 56T, Isolated from a Cyanobacterial Mat Sample Collected from Water Bodies in the McMurdo Dry Valley Region of Antarctica.</title>
        <authorList>
            <person name="Reddy G.S."/>
            <person name="Ara S."/>
            <person name="Singh A."/>
            <person name="Kumar Pinnaka A."/>
            <person name="Shivaji S."/>
        </authorList>
    </citation>
    <scope>NUCLEOTIDE SEQUENCE [LARGE SCALE GENOMIC DNA]</scope>
    <source>
        <strain evidence="15 16">CMS 56</strain>
    </source>
</reference>
<dbReference type="InterPro" id="IPR036942">
    <property type="entry name" value="Beta-barrel_TonB_sf"/>
</dbReference>
<feature type="region of interest" description="Disordered" evidence="12">
    <location>
        <begin position="186"/>
        <end position="206"/>
    </location>
</feature>
<dbReference type="Gene3D" id="2.40.170.20">
    <property type="entry name" value="TonB-dependent receptor, beta-barrel domain"/>
    <property type="match status" value="1"/>
</dbReference>
<dbReference type="SUPFAM" id="SSF56935">
    <property type="entry name" value="Porins"/>
    <property type="match status" value="1"/>
</dbReference>
<feature type="domain" description="TonB-dependent receptor plug" evidence="14">
    <location>
        <begin position="122"/>
        <end position="234"/>
    </location>
</feature>
<evidence type="ECO:0000256" key="3">
    <source>
        <dbReference type="ARBA" id="ARBA00022452"/>
    </source>
</evidence>
<dbReference type="Pfam" id="PF00593">
    <property type="entry name" value="TonB_dep_Rec_b-barrel"/>
    <property type="match status" value="1"/>
</dbReference>
<dbReference type="InterPro" id="IPR012910">
    <property type="entry name" value="Plug_dom"/>
</dbReference>
<dbReference type="GO" id="GO:0044718">
    <property type="term" value="P:siderophore transmembrane transport"/>
    <property type="evidence" value="ECO:0007669"/>
    <property type="project" value="TreeGrafter"/>
</dbReference>
<comment type="subcellular location">
    <subcellularLocation>
        <location evidence="1 9">Cell outer membrane</location>
        <topology evidence="1 9">Multi-pass membrane protein</topology>
    </subcellularLocation>
</comment>
<keyword evidence="4 9" id="KW-0812">Transmembrane</keyword>
<evidence type="ECO:0000256" key="8">
    <source>
        <dbReference type="ARBA" id="ARBA00023237"/>
    </source>
</evidence>
<evidence type="ECO:0000313" key="15">
    <source>
        <dbReference type="EMBL" id="ERL55173.1"/>
    </source>
</evidence>
<comment type="caution">
    <text evidence="15">The sequence shown here is derived from an EMBL/GenBank/DDBJ whole genome shotgun (WGS) entry which is preliminary data.</text>
</comment>
<comment type="similarity">
    <text evidence="9 11">Belongs to the TonB-dependent receptor family.</text>
</comment>
<dbReference type="CDD" id="cd01347">
    <property type="entry name" value="ligand_gated_channel"/>
    <property type="match status" value="1"/>
</dbReference>
<protein>
    <submittedName>
        <fullName evidence="15">TonB-dependent receptor</fullName>
    </submittedName>
</protein>
<dbReference type="PATRIC" id="fig|1354303.4.peg.1871"/>
<gene>
    <name evidence="15" type="ORF">M917_1906</name>
</gene>
<keyword evidence="6 10" id="KW-0798">TonB box</keyword>
<dbReference type="EMBL" id="AUSW01000033">
    <property type="protein sequence ID" value="ERL55173.1"/>
    <property type="molecule type" value="Genomic_DNA"/>
</dbReference>
<dbReference type="InterPro" id="IPR000531">
    <property type="entry name" value="Beta-barrel_TonB"/>
</dbReference>
<dbReference type="InterPro" id="IPR039426">
    <property type="entry name" value="TonB-dep_rcpt-like"/>
</dbReference>
<dbReference type="PROSITE" id="PS52016">
    <property type="entry name" value="TONB_DEPENDENT_REC_3"/>
    <property type="match status" value="1"/>
</dbReference>
<keyword evidence="16" id="KW-1185">Reference proteome</keyword>
<dbReference type="eggNOG" id="COG4771">
    <property type="taxonomic scope" value="Bacteria"/>
</dbReference>
<dbReference type="Gene3D" id="2.170.130.10">
    <property type="entry name" value="TonB-dependent receptor, plug domain"/>
    <property type="match status" value="1"/>
</dbReference>
<keyword evidence="3 9" id="KW-1134">Transmembrane beta strand</keyword>
<keyword evidence="8 9" id="KW-0998">Cell outer membrane</keyword>
<dbReference type="InterPro" id="IPR058134">
    <property type="entry name" value="PirA/FepA/PfeA"/>
</dbReference>
<dbReference type="GO" id="GO:0015344">
    <property type="term" value="F:siderophore uptake transmembrane transporter activity"/>
    <property type="evidence" value="ECO:0007669"/>
    <property type="project" value="TreeGrafter"/>
</dbReference>
<evidence type="ECO:0000313" key="16">
    <source>
        <dbReference type="Proteomes" id="UP000016761"/>
    </source>
</evidence>
<feature type="short sequence motif" description="TonB box" evidence="10">
    <location>
        <begin position="105"/>
        <end position="111"/>
    </location>
</feature>
<dbReference type="PANTHER" id="PTHR30069">
    <property type="entry name" value="TONB-DEPENDENT OUTER MEMBRANE RECEPTOR"/>
    <property type="match status" value="1"/>
</dbReference>
<dbReference type="STRING" id="1354303.M917_1906"/>
<evidence type="ECO:0000256" key="10">
    <source>
        <dbReference type="PROSITE-ProRule" id="PRU10143"/>
    </source>
</evidence>
<evidence type="ECO:0000256" key="6">
    <source>
        <dbReference type="ARBA" id="ARBA00023077"/>
    </source>
</evidence>
<dbReference type="Proteomes" id="UP000016761">
    <property type="component" value="Unassembled WGS sequence"/>
</dbReference>
<organism evidence="15 16">
    <name type="scientific">Psychrobacter aquaticus CMS 56</name>
    <dbReference type="NCBI Taxonomy" id="1354303"/>
    <lineage>
        <taxon>Bacteria</taxon>
        <taxon>Pseudomonadati</taxon>
        <taxon>Pseudomonadota</taxon>
        <taxon>Gammaproteobacteria</taxon>
        <taxon>Moraxellales</taxon>
        <taxon>Moraxellaceae</taxon>
        <taxon>Psychrobacter</taxon>
    </lineage>
</organism>
<evidence type="ECO:0000256" key="11">
    <source>
        <dbReference type="RuleBase" id="RU003357"/>
    </source>
</evidence>
<dbReference type="PROSITE" id="PS00430">
    <property type="entry name" value="TONB_DEPENDENT_REC_1"/>
    <property type="match status" value="1"/>
</dbReference>
<keyword evidence="2 9" id="KW-0813">Transport</keyword>
<feature type="compositionally biased region" description="Polar residues" evidence="12">
    <location>
        <begin position="150"/>
        <end position="164"/>
    </location>
</feature>
<feature type="domain" description="TonB-dependent receptor-like beta-barrel" evidence="13">
    <location>
        <begin position="344"/>
        <end position="783"/>
    </location>
</feature>
<dbReference type="GO" id="GO:0009279">
    <property type="term" value="C:cell outer membrane"/>
    <property type="evidence" value="ECO:0007669"/>
    <property type="project" value="UniProtKB-SubCell"/>
</dbReference>
<evidence type="ECO:0000256" key="7">
    <source>
        <dbReference type="ARBA" id="ARBA00023136"/>
    </source>
</evidence>
<keyword evidence="7 9" id="KW-0472">Membrane</keyword>
<evidence type="ECO:0000259" key="13">
    <source>
        <dbReference type="Pfam" id="PF00593"/>
    </source>
</evidence>
<keyword evidence="15" id="KW-0675">Receptor</keyword>
<dbReference type="NCBIfam" id="NF010048">
    <property type="entry name" value="PRK13524.1"/>
    <property type="match status" value="1"/>
</dbReference>